<dbReference type="AlphaFoldDB" id="A0A1Y2LUK6"/>
<organism evidence="2 3">
    <name type="scientific">Epicoccum nigrum</name>
    <name type="common">Soil fungus</name>
    <name type="synonym">Epicoccum purpurascens</name>
    <dbReference type="NCBI Taxonomy" id="105696"/>
    <lineage>
        <taxon>Eukaryota</taxon>
        <taxon>Fungi</taxon>
        <taxon>Dikarya</taxon>
        <taxon>Ascomycota</taxon>
        <taxon>Pezizomycotina</taxon>
        <taxon>Dothideomycetes</taxon>
        <taxon>Pleosporomycetidae</taxon>
        <taxon>Pleosporales</taxon>
        <taxon>Pleosporineae</taxon>
        <taxon>Didymellaceae</taxon>
        <taxon>Epicoccum</taxon>
    </lineage>
</organism>
<reference evidence="2 3" key="1">
    <citation type="journal article" date="2017" name="Genome Announc.">
        <title>Genome sequence of the saprophytic ascomycete Epicoccum nigrum ICMP 19927 strain isolated from New Zealand.</title>
        <authorList>
            <person name="Fokin M."/>
            <person name="Fleetwood D."/>
            <person name="Weir B.S."/>
            <person name="Villas-Boas S.G."/>
        </authorList>
    </citation>
    <scope>NUCLEOTIDE SEQUENCE [LARGE SCALE GENOMIC DNA]</scope>
    <source>
        <strain evidence="2 3">ICMP 19927</strain>
    </source>
</reference>
<dbReference type="Proteomes" id="UP000193240">
    <property type="component" value="Unassembled WGS sequence"/>
</dbReference>
<feature type="chain" id="PRO_5010990136" evidence="1">
    <location>
        <begin position="26"/>
        <end position="172"/>
    </location>
</feature>
<keyword evidence="3" id="KW-1185">Reference proteome</keyword>
<sequence length="172" mass="19267">MDARLTTLLFSFILLILIREQYTYAIDGKERDKVKNDWMDPDHVLTRSTGQKDQGADASVGALYNEIYAPFAKWSHVPEQLVAYEVDDGWEMIGLAMLYWTLAVPGKQESGGKVKDNEGNEWDGVTPASFVFGYKKVDGGIRLKKTEITADPTAAVVGMLKRGMMKPEDLMK</sequence>
<dbReference type="InParanoid" id="A0A1Y2LUK6"/>
<feature type="signal peptide" evidence="1">
    <location>
        <begin position="1"/>
        <end position="25"/>
    </location>
</feature>
<evidence type="ECO:0000313" key="3">
    <source>
        <dbReference type="Proteomes" id="UP000193240"/>
    </source>
</evidence>
<name>A0A1Y2LUK6_EPING</name>
<gene>
    <name evidence="2" type="ORF">B5807_08871</name>
</gene>
<dbReference type="EMBL" id="KZ107850">
    <property type="protein sequence ID" value="OSS46897.1"/>
    <property type="molecule type" value="Genomic_DNA"/>
</dbReference>
<protein>
    <submittedName>
        <fullName evidence="2">Uncharacterized protein</fullName>
    </submittedName>
</protein>
<keyword evidence="1" id="KW-0732">Signal</keyword>
<evidence type="ECO:0000313" key="2">
    <source>
        <dbReference type="EMBL" id="OSS46897.1"/>
    </source>
</evidence>
<proteinExistence type="predicted"/>
<evidence type="ECO:0000256" key="1">
    <source>
        <dbReference type="SAM" id="SignalP"/>
    </source>
</evidence>
<accession>A0A1Y2LUK6</accession>